<dbReference type="InterPro" id="IPR036890">
    <property type="entry name" value="HATPase_C_sf"/>
</dbReference>
<evidence type="ECO:0000313" key="11">
    <source>
        <dbReference type="Proteomes" id="UP000256321"/>
    </source>
</evidence>
<evidence type="ECO:0000256" key="4">
    <source>
        <dbReference type="ARBA" id="ARBA00022777"/>
    </source>
</evidence>
<dbReference type="GO" id="GO:0004673">
    <property type="term" value="F:protein histidine kinase activity"/>
    <property type="evidence" value="ECO:0007669"/>
    <property type="project" value="UniProtKB-EC"/>
</dbReference>
<evidence type="ECO:0000256" key="2">
    <source>
        <dbReference type="ARBA" id="ARBA00012438"/>
    </source>
</evidence>
<feature type="chain" id="PRO_5017681278" description="histidine kinase" evidence="7">
    <location>
        <begin position="21"/>
        <end position="514"/>
    </location>
</feature>
<feature type="domain" description="Histidine kinase" evidence="8">
    <location>
        <begin position="311"/>
        <end position="514"/>
    </location>
</feature>
<keyword evidence="6" id="KW-0472">Membrane</keyword>
<dbReference type="InterPro" id="IPR003594">
    <property type="entry name" value="HATPase_dom"/>
</dbReference>
<dbReference type="InterPro" id="IPR004358">
    <property type="entry name" value="Sig_transdc_His_kin-like_C"/>
</dbReference>
<reference evidence="10 11" key="1">
    <citation type="submission" date="2018-07" db="EMBL/GenBank/DDBJ databases">
        <title>Parabacteroides acidifaciens nov. sp., isolated from human feces.</title>
        <authorList>
            <person name="Wang Y.J."/>
        </authorList>
    </citation>
    <scope>NUCLEOTIDE SEQUENCE [LARGE SCALE GENOMIC DNA]</scope>
    <source>
        <strain evidence="10 11">426-9</strain>
    </source>
</reference>
<dbReference type="Proteomes" id="UP000629596">
    <property type="component" value="Unassembled WGS sequence"/>
</dbReference>
<evidence type="ECO:0000313" key="12">
    <source>
        <dbReference type="Proteomes" id="UP000629596"/>
    </source>
</evidence>
<dbReference type="EMBL" id="JACRTI010000025">
    <property type="protein sequence ID" value="MBC8602289.1"/>
    <property type="molecule type" value="Genomic_DNA"/>
</dbReference>
<comment type="caution">
    <text evidence="10">The sequence shown here is derived from an EMBL/GenBank/DDBJ whole genome shotgun (WGS) entry which is preliminary data.</text>
</comment>
<keyword evidence="7" id="KW-0732">Signal</keyword>
<dbReference type="InterPro" id="IPR011990">
    <property type="entry name" value="TPR-like_helical_dom_sf"/>
</dbReference>
<keyword evidence="6" id="KW-0812">Transmembrane</keyword>
<keyword evidence="3" id="KW-0808">Transferase</keyword>
<feature type="signal peptide" evidence="7">
    <location>
        <begin position="1"/>
        <end position="20"/>
    </location>
</feature>
<dbReference type="PROSITE" id="PS50109">
    <property type="entry name" value="HIS_KIN"/>
    <property type="match status" value="1"/>
</dbReference>
<dbReference type="InterPro" id="IPR050736">
    <property type="entry name" value="Sensor_HK_Regulatory"/>
</dbReference>
<dbReference type="PRINTS" id="PR00344">
    <property type="entry name" value="BCTRLSENSOR"/>
</dbReference>
<dbReference type="InterPro" id="IPR005467">
    <property type="entry name" value="His_kinase_dom"/>
</dbReference>
<evidence type="ECO:0000256" key="7">
    <source>
        <dbReference type="SAM" id="SignalP"/>
    </source>
</evidence>
<dbReference type="PANTHER" id="PTHR43711">
    <property type="entry name" value="TWO-COMPONENT HISTIDINE KINASE"/>
    <property type="match status" value="1"/>
</dbReference>
<keyword evidence="6" id="KW-1133">Transmembrane helix</keyword>
<keyword evidence="4 10" id="KW-0418">Kinase</keyword>
<dbReference type="Pfam" id="PF02518">
    <property type="entry name" value="HATPase_c"/>
    <property type="match status" value="1"/>
</dbReference>
<accession>A0A3D8HE40</accession>
<dbReference type="Proteomes" id="UP000256321">
    <property type="component" value="Unassembled WGS sequence"/>
</dbReference>
<keyword evidence="5" id="KW-0902">Two-component regulatory system</keyword>
<dbReference type="Gene3D" id="1.25.40.10">
    <property type="entry name" value="Tetratricopeptide repeat domain"/>
    <property type="match status" value="1"/>
</dbReference>
<feature type="transmembrane region" description="Helical" evidence="6">
    <location>
        <begin position="258"/>
        <end position="286"/>
    </location>
</feature>
<dbReference type="EC" id="2.7.13.3" evidence="2"/>
<dbReference type="AlphaFoldDB" id="A0A3D8HE40"/>
<evidence type="ECO:0000259" key="8">
    <source>
        <dbReference type="PROSITE" id="PS50109"/>
    </source>
</evidence>
<dbReference type="PANTHER" id="PTHR43711:SF26">
    <property type="entry name" value="SENSOR HISTIDINE KINASE RCSC"/>
    <property type="match status" value="1"/>
</dbReference>
<dbReference type="SUPFAM" id="SSF55874">
    <property type="entry name" value="ATPase domain of HSP90 chaperone/DNA topoisomerase II/histidine kinase"/>
    <property type="match status" value="1"/>
</dbReference>
<dbReference type="SMART" id="SM00387">
    <property type="entry name" value="HATPase_c"/>
    <property type="match status" value="1"/>
</dbReference>
<dbReference type="SUPFAM" id="SSF48452">
    <property type="entry name" value="TPR-like"/>
    <property type="match status" value="1"/>
</dbReference>
<evidence type="ECO:0000256" key="3">
    <source>
        <dbReference type="ARBA" id="ARBA00022679"/>
    </source>
</evidence>
<proteinExistence type="predicted"/>
<keyword evidence="12" id="KW-1185">Reference proteome</keyword>
<sequence>MRISYIIITLMISFCATPQAQNKAEEWMQQAQSSLEKKDYTKARYLFIQAYKGLANEGKYTQAVECGTQAASLYYRENYYQEAFDLCRQMSQIVANEEQAGQKKLYDLRFLITKERLQMYIKLRNAAQAQLQLNTLDNLASESGSPGLSENLLYTKADYYYTFGQNAEGDAAFNKLISQYREKKEYGKVSECYKNLISIARKSNNIPLMEQTYEKYMVWTDSVKALTAEDELGALQQKYDSSQQTIQEKDGKLASKQYIIAGLCTLAAILIAALAFLAFLVLRFVILNRKLKKIIHTITEHSEQQTGFIQSISAQMAPTLNKMDESVAGLQPADSGQAKAIQARIDALKQFGVHIQELSALENSMLETYEVQSFSVSTFCKKVMEKVKEDIRPEVEVVTDVPQIEIKTNAEQLERILLHLLKNAAIYTTSGKIKLEFKKKGAHICQFIVTDNGPGIPAEKQESLFKPFSEIKDLADGDGLGLPLCSLIAGKMNGTLSIDAEYKKGCRFILVLQV</sequence>
<dbReference type="RefSeq" id="WP_115499798.1">
    <property type="nucleotide sequence ID" value="NZ_JACRTI010000025.1"/>
</dbReference>
<name>A0A3D8HE40_9BACT</name>
<dbReference type="Gene3D" id="3.30.565.10">
    <property type="entry name" value="Histidine kinase-like ATPase, C-terminal domain"/>
    <property type="match status" value="1"/>
</dbReference>
<evidence type="ECO:0000256" key="6">
    <source>
        <dbReference type="SAM" id="Phobius"/>
    </source>
</evidence>
<dbReference type="CDD" id="cd00075">
    <property type="entry name" value="HATPase"/>
    <property type="match status" value="1"/>
</dbReference>
<evidence type="ECO:0000256" key="5">
    <source>
        <dbReference type="ARBA" id="ARBA00023012"/>
    </source>
</evidence>
<dbReference type="EMBL" id="QREV01000025">
    <property type="protein sequence ID" value="RDU49010.1"/>
    <property type="molecule type" value="Genomic_DNA"/>
</dbReference>
<reference evidence="9 12" key="2">
    <citation type="submission" date="2020-08" db="EMBL/GenBank/DDBJ databases">
        <title>Genome public.</title>
        <authorList>
            <person name="Liu C."/>
            <person name="Sun Q."/>
        </authorList>
    </citation>
    <scope>NUCLEOTIDE SEQUENCE [LARGE SCALE GENOMIC DNA]</scope>
    <source>
        <strain evidence="9 12">426_9</strain>
    </source>
</reference>
<evidence type="ECO:0000256" key="1">
    <source>
        <dbReference type="ARBA" id="ARBA00000085"/>
    </source>
</evidence>
<comment type="catalytic activity">
    <reaction evidence="1">
        <text>ATP + protein L-histidine = ADP + protein N-phospho-L-histidine.</text>
        <dbReference type="EC" id="2.7.13.3"/>
    </reaction>
</comment>
<evidence type="ECO:0000313" key="10">
    <source>
        <dbReference type="EMBL" id="RDU49010.1"/>
    </source>
</evidence>
<evidence type="ECO:0000313" key="9">
    <source>
        <dbReference type="EMBL" id="MBC8602289.1"/>
    </source>
</evidence>
<dbReference type="GO" id="GO:0000160">
    <property type="term" value="P:phosphorelay signal transduction system"/>
    <property type="evidence" value="ECO:0007669"/>
    <property type="project" value="UniProtKB-KW"/>
</dbReference>
<gene>
    <name evidence="10" type="ORF">DWU89_11530</name>
    <name evidence="9" type="ORF">H8784_11250</name>
</gene>
<protein>
    <recommendedName>
        <fullName evidence="2">histidine kinase</fullName>
        <ecNumber evidence="2">2.7.13.3</ecNumber>
    </recommendedName>
</protein>
<organism evidence="10 11">
    <name type="scientific">Parabacteroides acidifaciens</name>
    <dbReference type="NCBI Taxonomy" id="2290935"/>
    <lineage>
        <taxon>Bacteria</taxon>
        <taxon>Pseudomonadati</taxon>
        <taxon>Bacteroidota</taxon>
        <taxon>Bacteroidia</taxon>
        <taxon>Bacteroidales</taxon>
        <taxon>Tannerellaceae</taxon>
        <taxon>Parabacteroides</taxon>
    </lineage>
</organism>